<dbReference type="CDD" id="cd01561">
    <property type="entry name" value="CBS_like"/>
    <property type="match status" value="1"/>
</dbReference>
<dbReference type="Proteomes" id="UP000567179">
    <property type="component" value="Unassembled WGS sequence"/>
</dbReference>
<feature type="region of interest" description="Disordered" evidence="5">
    <location>
        <begin position="788"/>
        <end position="808"/>
    </location>
</feature>
<feature type="region of interest" description="Disordered" evidence="5">
    <location>
        <begin position="553"/>
        <end position="604"/>
    </location>
</feature>
<evidence type="ECO:0000313" key="9">
    <source>
        <dbReference type="Proteomes" id="UP000567179"/>
    </source>
</evidence>
<dbReference type="AlphaFoldDB" id="A0A8H5EXZ5"/>
<dbReference type="GO" id="GO:0006535">
    <property type="term" value="P:cysteine biosynthetic process from serine"/>
    <property type="evidence" value="ECO:0007669"/>
    <property type="project" value="InterPro"/>
</dbReference>
<evidence type="ECO:0000259" key="7">
    <source>
        <dbReference type="Pfam" id="PF19566"/>
    </source>
</evidence>
<dbReference type="Gene3D" id="1.10.238.10">
    <property type="entry name" value="EF-hand"/>
    <property type="match status" value="1"/>
</dbReference>
<dbReference type="Pfam" id="PF00291">
    <property type="entry name" value="PALP"/>
    <property type="match status" value="1"/>
</dbReference>
<evidence type="ECO:0000256" key="2">
    <source>
        <dbReference type="ARBA" id="ARBA00007103"/>
    </source>
</evidence>
<protein>
    <recommendedName>
        <fullName evidence="10">Tryptophan synthase beta chain-like PALP domain-containing protein</fullName>
    </recommendedName>
</protein>
<organism evidence="8 9">
    <name type="scientific">Psilocybe cf. subviscida</name>
    <dbReference type="NCBI Taxonomy" id="2480587"/>
    <lineage>
        <taxon>Eukaryota</taxon>
        <taxon>Fungi</taxon>
        <taxon>Dikarya</taxon>
        <taxon>Basidiomycota</taxon>
        <taxon>Agaricomycotina</taxon>
        <taxon>Agaricomycetes</taxon>
        <taxon>Agaricomycetidae</taxon>
        <taxon>Agaricales</taxon>
        <taxon>Agaricineae</taxon>
        <taxon>Strophariaceae</taxon>
        <taxon>Psilocybe</taxon>
    </lineage>
</organism>
<dbReference type="InterPro" id="IPR001926">
    <property type="entry name" value="TrpB-like_PALP"/>
</dbReference>
<dbReference type="Gene3D" id="3.40.50.1100">
    <property type="match status" value="2"/>
</dbReference>
<dbReference type="InterPro" id="IPR001216">
    <property type="entry name" value="P-phosphate_BS"/>
</dbReference>
<gene>
    <name evidence="8" type="ORF">D9619_006477</name>
</gene>
<keyword evidence="4" id="KW-0175">Coiled coil</keyword>
<evidence type="ECO:0000313" key="8">
    <source>
        <dbReference type="EMBL" id="KAF5316168.1"/>
    </source>
</evidence>
<sequence>MSVILDTALDAVGHTPLIRLDKIAKANGFQCNLLGKVEFMSAGGSVKDRIAKAMVEAAEKEGKLIPGKSVVIEPTSGNTDAEYYREKGYSVIITLPNKMSLEKEALLRALGAEVIRTPTEAAWDSPLSHIGRAQTFLSGTLVNNPLAHELTTGPEIIEAVISTPSTSSRPSSEKVDAMIAGAGTGGTVTGIARAIKKTHNADCIVVGIDPKGSILAQPESLNTAADGAQYVVEGIGYDFVPDVLDRTEVDVWLKSDDDESFAAVQQLMRSEGLLVGGSSGSSLSGALKWLKTEQGQKIANTPGKNVVVLLPDGIRNYMSKPWFLQIAMEQAPSTLASQIAEILSTKTEQSKASITSGQLGTALLAAQSSFSFTMFNAPRPAQRYTGSTSNGFGGSFVDDNPLASSMYSDAGLDPWSAAPSPIPTPAPQAPASVFSAVIGQGLTQYLAADATVPTIYHRAYATVDPSNSGETSVTALSRVLNTASLPASTIERIVNLVSTKPRVSKLEFFVALALVALAQAGKDVSIEQVAALSSQNTLPEPSLDLDRVQPSLSTLPAPIPTRKNTSQTVRAPLPAYSSEDPWNTTPRYPGSTSNTSTGVSDGLPITTPSTLAGTGLPNEWWRKQENIKVTILGQQGFILNRYTVYEVASDSSLVDTRSDFSQLYHLRGSEIISDRGYRNHPTMKDDGVLNTFLTEPSFENWRKHSTISMDEESASKRVDRVEEMSIPSDLEDKLAVVRGKIAPLIDQWQRICILAERIIKRREAAAVRAPPALRRAFLSTHFTLPELSPSSTATATTASSLPSSPHMTGSLSQSIMGFKPAVPLDEPQGDLARLTNTLRAVIEVNETCWRGDDCELSNGVRGGLQHVAAHTQRHSEIAELRSRTLQDTTLESLKTQRDLYLATRDLFIRHDRLSVDQVERMKKRIETHSLKLEGARAAQKENWQEEVERLTALIEKDQATIAAQLSRRVFIRAWENALLTEAVKNFAREEHAYAEHVANNWESLTEAVEDMPYE</sequence>
<feature type="domain" description="Sorting nexin 8/Mvp1 BAR" evidence="7">
    <location>
        <begin position="829"/>
        <end position="1013"/>
    </location>
</feature>
<accession>A0A8H5EXZ5</accession>
<dbReference type="FunFam" id="3.40.50.1100:FF:000118">
    <property type="entry name" value="Related to CYS4-cystathionine beta-synthase"/>
    <property type="match status" value="1"/>
</dbReference>
<feature type="compositionally biased region" description="Polar residues" evidence="5">
    <location>
        <begin position="580"/>
        <end position="599"/>
    </location>
</feature>
<dbReference type="CDD" id="cd07597">
    <property type="entry name" value="BAR_SNX8"/>
    <property type="match status" value="1"/>
</dbReference>
<keyword evidence="9" id="KW-1185">Reference proteome</keyword>
<evidence type="ECO:0000259" key="6">
    <source>
        <dbReference type="Pfam" id="PF00291"/>
    </source>
</evidence>
<evidence type="ECO:0008006" key="10">
    <source>
        <dbReference type="Google" id="ProtNLM"/>
    </source>
</evidence>
<dbReference type="EMBL" id="JAACJJ010000042">
    <property type="protein sequence ID" value="KAF5316168.1"/>
    <property type="molecule type" value="Genomic_DNA"/>
</dbReference>
<dbReference type="InterPro" id="IPR045734">
    <property type="entry name" value="Snx8_BAR_dom"/>
</dbReference>
<dbReference type="Pfam" id="PF19566">
    <property type="entry name" value="Snx8_BAR_dom"/>
    <property type="match status" value="1"/>
</dbReference>
<feature type="coiled-coil region" evidence="4">
    <location>
        <begin position="918"/>
        <end position="960"/>
    </location>
</feature>
<feature type="domain" description="Tryptophan synthase beta chain-like PALP" evidence="6">
    <location>
        <begin position="10"/>
        <end position="312"/>
    </location>
</feature>
<keyword evidence="3" id="KW-0663">Pyridoxal phosphate</keyword>
<evidence type="ECO:0000256" key="4">
    <source>
        <dbReference type="SAM" id="Coils"/>
    </source>
</evidence>
<dbReference type="InterPro" id="IPR050214">
    <property type="entry name" value="Cys_Synth/Cystath_Beta-Synth"/>
</dbReference>
<feature type="compositionally biased region" description="Low complexity" evidence="5">
    <location>
        <begin position="788"/>
        <end position="805"/>
    </location>
</feature>
<dbReference type="SUPFAM" id="SSF53686">
    <property type="entry name" value="Tryptophan synthase beta subunit-like PLP-dependent enzymes"/>
    <property type="match status" value="1"/>
</dbReference>
<evidence type="ECO:0000256" key="5">
    <source>
        <dbReference type="SAM" id="MobiDB-lite"/>
    </source>
</evidence>
<comment type="similarity">
    <text evidence="2">Belongs to the cysteine synthase/cystathionine beta-synthase family.</text>
</comment>
<dbReference type="PANTHER" id="PTHR10314">
    <property type="entry name" value="CYSTATHIONINE BETA-SYNTHASE"/>
    <property type="match status" value="1"/>
</dbReference>
<evidence type="ECO:0000256" key="3">
    <source>
        <dbReference type="ARBA" id="ARBA00022898"/>
    </source>
</evidence>
<comment type="caution">
    <text evidence="8">The sequence shown here is derived from an EMBL/GenBank/DDBJ whole genome shotgun (WGS) entry which is preliminary data.</text>
</comment>
<dbReference type="OrthoDB" id="10064318at2759"/>
<name>A0A8H5EXZ5_9AGAR</name>
<proteinExistence type="inferred from homology"/>
<dbReference type="PROSITE" id="PS00901">
    <property type="entry name" value="CYS_SYNTHASE"/>
    <property type="match status" value="1"/>
</dbReference>
<evidence type="ECO:0000256" key="1">
    <source>
        <dbReference type="ARBA" id="ARBA00001933"/>
    </source>
</evidence>
<reference evidence="8 9" key="1">
    <citation type="journal article" date="2020" name="ISME J.">
        <title>Uncovering the hidden diversity of litter-decomposition mechanisms in mushroom-forming fungi.</title>
        <authorList>
            <person name="Floudas D."/>
            <person name="Bentzer J."/>
            <person name="Ahren D."/>
            <person name="Johansson T."/>
            <person name="Persson P."/>
            <person name="Tunlid A."/>
        </authorList>
    </citation>
    <scope>NUCLEOTIDE SEQUENCE [LARGE SCALE GENOMIC DNA]</scope>
    <source>
        <strain evidence="8 9">CBS 101986</strain>
    </source>
</reference>
<dbReference type="InterPro" id="IPR036052">
    <property type="entry name" value="TrpB-like_PALP_sf"/>
</dbReference>
<comment type="cofactor">
    <cofactor evidence="1">
        <name>pyridoxal 5'-phosphate</name>
        <dbReference type="ChEBI" id="CHEBI:597326"/>
    </cofactor>
</comment>